<evidence type="ECO:0000313" key="1">
    <source>
        <dbReference type="EMBL" id="KAL2840279.1"/>
    </source>
</evidence>
<dbReference type="Proteomes" id="UP001610446">
    <property type="component" value="Unassembled WGS sequence"/>
</dbReference>
<dbReference type="Pfam" id="PF15892">
    <property type="entry name" value="BNR_4"/>
    <property type="match status" value="1"/>
</dbReference>
<accession>A0ABR4JJQ1</accession>
<dbReference type="EMBL" id="JBFXLU010000122">
    <property type="protein sequence ID" value="KAL2840279.1"/>
    <property type="molecule type" value="Genomic_DNA"/>
</dbReference>
<proteinExistence type="predicted"/>
<name>A0ABR4JJQ1_9EURO</name>
<comment type="caution">
    <text evidence="1">The sequence shown here is derived from an EMBL/GenBank/DDBJ whole genome shotgun (WGS) entry which is preliminary data.</text>
</comment>
<evidence type="ECO:0000313" key="2">
    <source>
        <dbReference type="Proteomes" id="UP001610446"/>
    </source>
</evidence>
<protein>
    <recommendedName>
        <fullName evidence="3">ASST-domain-containing protein</fullName>
    </recommendedName>
</protein>
<sequence>MPLTPTITTLGLDPSQRAHILNGNAFQQDAILSFAGWQYVVFYSPKPESPAHKVVYVNLARRKLPDGVWEQMIFEDYEQTADDGHNTVQMGICPGDGTIHLSYDHHCGGLKYRHSVKDLTRYPTVFAWDAKLFSATFDHLPGILRSDAPFACLTYPRFGFLGSDMFFSARDGQAGLGDDFLCIYRAATGSYEYVGKHLKGVKNNPYVHGLHWQSGKLHVTWVYRDFVYYEGWDTPNTSAHQHAGPNGPGNNYNIYYAYSEDSGQTWKNGKDETVANLKKGESILPHSLGIMAFEIPKASGLANQESQAVDCEGGVHVLNRQLVDGELVWTTFYRSPSGKGVSQQNFVNGKFAVPPGSWTKSKICPAPSSTRGCLATSREGDIYILLPEPATRTLKLFKSPKESDFLHFAEIWAGEGFLGEPLVDRQRLENDNVLSVFTLRVGVELSLERNVVVLDFVL</sequence>
<evidence type="ECO:0008006" key="3">
    <source>
        <dbReference type="Google" id="ProtNLM"/>
    </source>
</evidence>
<organism evidence="1 2">
    <name type="scientific">Aspergillus pseudoustus</name>
    <dbReference type="NCBI Taxonomy" id="1810923"/>
    <lineage>
        <taxon>Eukaryota</taxon>
        <taxon>Fungi</taxon>
        <taxon>Dikarya</taxon>
        <taxon>Ascomycota</taxon>
        <taxon>Pezizomycotina</taxon>
        <taxon>Eurotiomycetes</taxon>
        <taxon>Eurotiomycetidae</taxon>
        <taxon>Eurotiales</taxon>
        <taxon>Aspergillaceae</taxon>
        <taxon>Aspergillus</taxon>
        <taxon>Aspergillus subgen. Nidulantes</taxon>
    </lineage>
</organism>
<keyword evidence="2" id="KW-1185">Reference proteome</keyword>
<reference evidence="1 2" key="1">
    <citation type="submission" date="2024-07" db="EMBL/GenBank/DDBJ databases">
        <title>Section-level genome sequencing and comparative genomics of Aspergillus sections Usti and Cavernicolus.</title>
        <authorList>
            <consortium name="Lawrence Berkeley National Laboratory"/>
            <person name="Nybo J.L."/>
            <person name="Vesth T.C."/>
            <person name="Theobald S."/>
            <person name="Frisvad J.C."/>
            <person name="Larsen T.O."/>
            <person name="Kjaerboelling I."/>
            <person name="Rothschild-Mancinelli K."/>
            <person name="Lyhne E.K."/>
            <person name="Kogle M.E."/>
            <person name="Barry K."/>
            <person name="Clum A."/>
            <person name="Na H."/>
            <person name="Ledsgaard L."/>
            <person name="Lin J."/>
            <person name="Lipzen A."/>
            <person name="Kuo A."/>
            <person name="Riley R."/>
            <person name="Mondo S."/>
            <person name="Labutti K."/>
            <person name="Haridas S."/>
            <person name="Pangalinan J."/>
            <person name="Salamov A.A."/>
            <person name="Simmons B.A."/>
            <person name="Magnuson J.K."/>
            <person name="Chen J."/>
            <person name="Drula E."/>
            <person name="Henrissat B."/>
            <person name="Wiebenga A."/>
            <person name="Lubbers R.J."/>
            <person name="Gomes A.C."/>
            <person name="Makela M.R."/>
            <person name="Stajich J."/>
            <person name="Grigoriev I.V."/>
            <person name="Mortensen U.H."/>
            <person name="De Vries R.P."/>
            <person name="Baker S.E."/>
            <person name="Andersen M.R."/>
        </authorList>
    </citation>
    <scope>NUCLEOTIDE SEQUENCE [LARGE SCALE GENOMIC DNA]</scope>
    <source>
        <strain evidence="1 2">CBS 123904</strain>
    </source>
</reference>
<gene>
    <name evidence="1" type="ORF">BJY01DRAFT_21036</name>
</gene>